<evidence type="ECO:0000313" key="5">
    <source>
        <dbReference type="EMBL" id="OCH86176.1"/>
    </source>
</evidence>
<evidence type="ECO:0000259" key="4">
    <source>
        <dbReference type="Pfam" id="PF07557"/>
    </source>
</evidence>
<dbReference type="Pfam" id="PF07557">
    <property type="entry name" value="Shugoshin_C"/>
    <property type="match status" value="1"/>
</dbReference>
<gene>
    <name evidence="5" type="ORF">OBBRIDRAFT_797436</name>
</gene>
<accession>A0A8E2AKC3</accession>
<feature type="compositionally biased region" description="Basic and acidic residues" evidence="3">
    <location>
        <begin position="301"/>
        <end position="353"/>
    </location>
</feature>
<protein>
    <recommendedName>
        <fullName evidence="4">Shugoshin C-terminal domain-containing protein</fullName>
    </recommendedName>
</protein>
<dbReference type="AlphaFoldDB" id="A0A8E2AKC3"/>
<evidence type="ECO:0000256" key="3">
    <source>
        <dbReference type="SAM" id="MobiDB-lite"/>
    </source>
</evidence>
<feature type="compositionally biased region" description="Basic and acidic residues" evidence="3">
    <location>
        <begin position="586"/>
        <end position="600"/>
    </location>
</feature>
<dbReference type="OrthoDB" id="5394106at2759"/>
<feature type="compositionally biased region" description="Low complexity" evidence="3">
    <location>
        <begin position="512"/>
        <end position="523"/>
    </location>
</feature>
<dbReference type="InterPro" id="IPR011515">
    <property type="entry name" value="Shugoshin_C"/>
</dbReference>
<dbReference type="GO" id="GO:0005634">
    <property type="term" value="C:nucleus"/>
    <property type="evidence" value="ECO:0007669"/>
    <property type="project" value="InterPro"/>
</dbReference>
<evidence type="ECO:0000256" key="2">
    <source>
        <dbReference type="ARBA" id="ARBA00022829"/>
    </source>
</evidence>
<feature type="compositionally biased region" description="Polar residues" evidence="3">
    <location>
        <begin position="524"/>
        <end position="533"/>
    </location>
</feature>
<feature type="compositionally biased region" description="Polar residues" evidence="3">
    <location>
        <begin position="354"/>
        <end position="363"/>
    </location>
</feature>
<feature type="compositionally biased region" description="Low complexity" evidence="3">
    <location>
        <begin position="494"/>
        <end position="505"/>
    </location>
</feature>
<comment type="similarity">
    <text evidence="1">Belongs to the shugoshin family.</text>
</comment>
<dbReference type="EMBL" id="KV722540">
    <property type="protein sequence ID" value="OCH86176.1"/>
    <property type="molecule type" value="Genomic_DNA"/>
</dbReference>
<dbReference type="GO" id="GO:0045132">
    <property type="term" value="P:meiotic chromosome segregation"/>
    <property type="evidence" value="ECO:0007669"/>
    <property type="project" value="InterPro"/>
</dbReference>
<sequence length="600" mass="66298">MSRRQSRVSTDIRQNDTLLEFENFKKKFLLANKHITKLNSTLSVRIEELNTQISTLYVENLRLRASEIALASQLKRERDKSRKIMADAEAATHNLMKHLGNIRKSFNMPHGREPTPEPQPPTAVARAKRLAPDPNASPAVARLARPPTVPGIYEDDEANLSSEGELNADVEGEPSPTPKRRKSAKPRLSNSRLPLPTRASSPPPTSSVPDIDFEMHLGKSGKRKPTRRQSGMLSSMSITTVTPAGITTEHLPARPPSPAFGSPLRREVGLAEEEDEIAALRGDFPVDQEEQELDATLFSVARRDKKEKKLKDREREREREKDRAKDRESSKESSSESGRTRERERKRSSREPDSQPSSITAEGSKSRLKDVTNSQSSHIGLPLLDTTSDRERQLTPDNDIPTSASSTRTSSSGRTLLSTPSTTPAPPTKSTEFVHLPTPRSSSPLPQDTPIEVDAFTGRERRVRKSVNYAEPKLNTKMRKPDPVPPPASSSTYTSKRASTSSTEATTRRSSLESSTQPSSSSSNDDGLSTQPLGTVKRKKSRPYVFDDDDESEGVQADAEVGAGRSSGWVNIDGRRRSVHSGSSLRRLEGDDSRRHSMAV</sequence>
<feature type="compositionally biased region" description="Polar residues" evidence="3">
    <location>
        <begin position="228"/>
        <end position="242"/>
    </location>
</feature>
<feature type="domain" description="Shugoshin C-terminal" evidence="4">
    <location>
        <begin position="459"/>
        <end position="480"/>
    </location>
</feature>
<feature type="compositionally biased region" description="Low complexity" evidence="3">
    <location>
        <begin position="191"/>
        <end position="200"/>
    </location>
</feature>
<keyword evidence="6" id="KW-1185">Reference proteome</keyword>
<reference evidence="5 6" key="1">
    <citation type="submission" date="2016-07" db="EMBL/GenBank/DDBJ databases">
        <title>Draft genome of the white-rot fungus Obba rivulosa 3A-2.</title>
        <authorList>
            <consortium name="DOE Joint Genome Institute"/>
            <person name="Miettinen O."/>
            <person name="Riley R."/>
            <person name="Acob R."/>
            <person name="Barry K."/>
            <person name="Cullen D."/>
            <person name="De Vries R."/>
            <person name="Hainaut M."/>
            <person name="Hatakka A."/>
            <person name="Henrissat B."/>
            <person name="Hilden K."/>
            <person name="Kuo R."/>
            <person name="Labutti K."/>
            <person name="Lipzen A."/>
            <person name="Makela M.R."/>
            <person name="Sandor L."/>
            <person name="Spatafora J.W."/>
            <person name="Grigoriev I.V."/>
            <person name="Hibbett D.S."/>
        </authorList>
    </citation>
    <scope>NUCLEOTIDE SEQUENCE [LARGE SCALE GENOMIC DNA]</scope>
    <source>
        <strain evidence="5 6">3A-2</strain>
    </source>
</reference>
<dbReference type="GO" id="GO:0000775">
    <property type="term" value="C:chromosome, centromeric region"/>
    <property type="evidence" value="ECO:0007669"/>
    <property type="project" value="InterPro"/>
</dbReference>
<evidence type="ECO:0000256" key="1">
    <source>
        <dbReference type="ARBA" id="ARBA00010845"/>
    </source>
</evidence>
<dbReference type="Proteomes" id="UP000250043">
    <property type="component" value="Unassembled WGS sequence"/>
</dbReference>
<name>A0A8E2AKC3_9APHY</name>
<feature type="region of interest" description="Disordered" evidence="3">
    <location>
        <begin position="104"/>
        <end position="600"/>
    </location>
</feature>
<evidence type="ECO:0000313" key="6">
    <source>
        <dbReference type="Proteomes" id="UP000250043"/>
    </source>
</evidence>
<proteinExistence type="inferred from homology"/>
<feature type="compositionally biased region" description="Low complexity" evidence="3">
    <location>
        <begin position="401"/>
        <end position="422"/>
    </location>
</feature>
<organism evidence="5 6">
    <name type="scientific">Obba rivulosa</name>
    <dbReference type="NCBI Taxonomy" id="1052685"/>
    <lineage>
        <taxon>Eukaryota</taxon>
        <taxon>Fungi</taxon>
        <taxon>Dikarya</taxon>
        <taxon>Basidiomycota</taxon>
        <taxon>Agaricomycotina</taxon>
        <taxon>Agaricomycetes</taxon>
        <taxon>Polyporales</taxon>
        <taxon>Gelatoporiaceae</taxon>
        <taxon>Obba</taxon>
    </lineage>
</organism>
<keyword evidence="2" id="KW-0159">Chromosome partition</keyword>